<accession>A0A2T7UEJ2</accession>
<sequence>MASLLMAQSQRIGSASKAQEGHSYLELSAYAKAHRFALMRDEGRMVFTLKDAQGEPVTAATIRTSAKIGWAKRRLQTPFI</sequence>
<keyword evidence="2" id="KW-1185">Reference proteome</keyword>
<dbReference type="RefSeq" id="WP_053171856.1">
    <property type="nucleotide sequence ID" value="NZ_LFYT02000008.1"/>
</dbReference>
<evidence type="ECO:0000313" key="2">
    <source>
        <dbReference type="Proteomes" id="UP000037507"/>
    </source>
</evidence>
<name>A0A2T7UEJ2_9BURK</name>
<proteinExistence type="predicted"/>
<comment type="caution">
    <text evidence="1">The sequence shown here is derived from an EMBL/GenBank/DDBJ whole genome shotgun (WGS) entry which is preliminary data.</text>
</comment>
<evidence type="ECO:0000313" key="1">
    <source>
        <dbReference type="EMBL" id="PVE43120.1"/>
    </source>
</evidence>
<organism evidence="1 2">
    <name type="scientific">Limnohabitans planktonicus II-D5</name>
    <dbReference type="NCBI Taxonomy" id="1293045"/>
    <lineage>
        <taxon>Bacteria</taxon>
        <taxon>Pseudomonadati</taxon>
        <taxon>Pseudomonadota</taxon>
        <taxon>Betaproteobacteria</taxon>
        <taxon>Burkholderiales</taxon>
        <taxon>Comamonadaceae</taxon>
        <taxon>Limnohabitans</taxon>
    </lineage>
</organism>
<gene>
    <name evidence="1" type="ORF">H663_008840</name>
</gene>
<dbReference type="OrthoDB" id="9758568at2"/>
<reference evidence="1" key="1">
    <citation type="submission" date="2017-04" db="EMBL/GenBank/DDBJ databases">
        <title>Unexpected and diverse lifestyles within the genus Limnohabitans.</title>
        <authorList>
            <person name="Kasalicky V."/>
            <person name="Mehrshad M."/>
            <person name="Andrei S.-A."/>
            <person name="Salcher M."/>
            <person name="Kratochvilova H."/>
            <person name="Simek K."/>
            <person name="Ghai R."/>
        </authorList>
    </citation>
    <scope>NUCLEOTIDE SEQUENCE [LARGE SCALE GENOMIC DNA]</scope>
    <source>
        <strain evidence="1">II-D5</strain>
    </source>
</reference>
<dbReference type="AlphaFoldDB" id="A0A2T7UEJ2"/>
<dbReference type="EMBL" id="LFYT02000008">
    <property type="protein sequence ID" value="PVE43120.1"/>
    <property type="molecule type" value="Genomic_DNA"/>
</dbReference>
<protein>
    <submittedName>
        <fullName evidence="1">Uncharacterized protein</fullName>
    </submittedName>
</protein>
<dbReference type="Proteomes" id="UP000037507">
    <property type="component" value="Unassembled WGS sequence"/>
</dbReference>